<dbReference type="Pfam" id="PF01397">
    <property type="entry name" value="Terpene_synth"/>
    <property type="match status" value="1"/>
</dbReference>
<dbReference type="InterPro" id="IPR008930">
    <property type="entry name" value="Terpenoid_cyclase/PrenylTrfase"/>
</dbReference>
<dbReference type="SUPFAM" id="SSF48576">
    <property type="entry name" value="Terpenoid synthases"/>
    <property type="match status" value="1"/>
</dbReference>
<evidence type="ECO:0000313" key="6">
    <source>
        <dbReference type="EMBL" id="KAK1432623.1"/>
    </source>
</evidence>
<proteinExistence type="predicted"/>
<reference evidence="6" key="1">
    <citation type="journal article" date="2023" name="bioRxiv">
        <title>Improved chromosome-level genome assembly for marigold (Tagetes erecta).</title>
        <authorList>
            <person name="Jiang F."/>
            <person name="Yuan L."/>
            <person name="Wang S."/>
            <person name="Wang H."/>
            <person name="Xu D."/>
            <person name="Wang A."/>
            <person name="Fan W."/>
        </authorList>
    </citation>
    <scope>NUCLEOTIDE SEQUENCE</scope>
    <source>
        <strain evidence="6">WSJ</strain>
        <tissue evidence="6">Leaf</tissue>
    </source>
</reference>
<dbReference type="FunFam" id="1.10.600.10:FF:000007">
    <property type="entry name" value="Isoprene synthase, chloroplastic"/>
    <property type="match status" value="1"/>
</dbReference>
<gene>
    <name evidence="6" type="ORF">QVD17_09521</name>
</gene>
<evidence type="ECO:0000259" key="5">
    <source>
        <dbReference type="Pfam" id="PF03936"/>
    </source>
</evidence>
<keyword evidence="3" id="KW-0460">Magnesium</keyword>
<comment type="caution">
    <text evidence="6">The sequence shown here is derived from an EMBL/GenBank/DDBJ whole genome shotgun (WGS) entry which is preliminary data.</text>
</comment>
<dbReference type="InterPro" id="IPR034741">
    <property type="entry name" value="Terpene_cyclase-like_1_C"/>
</dbReference>
<keyword evidence="2" id="KW-0479">Metal-binding</keyword>
<comment type="cofactor">
    <cofactor evidence="1">
        <name>Mg(2+)</name>
        <dbReference type="ChEBI" id="CHEBI:18420"/>
    </cofactor>
</comment>
<dbReference type="Gene3D" id="1.10.600.10">
    <property type="entry name" value="Farnesyl Diphosphate Synthase"/>
    <property type="match status" value="1"/>
</dbReference>
<evidence type="ECO:0000259" key="4">
    <source>
        <dbReference type="Pfam" id="PF01397"/>
    </source>
</evidence>
<dbReference type="PANTHER" id="PTHR31225">
    <property type="entry name" value="OS04G0344100 PROTEIN-RELATED"/>
    <property type="match status" value="1"/>
</dbReference>
<dbReference type="Pfam" id="PF03936">
    <property type="entry name" value="Terpene_synth_C"/>
    <property type="match status" value="1"/>
</dbReference>
<organism evidence="6 7">
    <name type="scientific">Tagetes erecta</name>
    <name type="common">African marigold</name>
    <dbReference type="NCBI Taxonomy" id="13708"/>
    <lineage>
        <taxon>Eukaryota</taxon>
        <taxon>Viridiplantae</taxon>
        <taxon>Streptophyta</taxon>
        <taxon>Embryophyta</taxon>
        <taxon>Tracheophyta</taxon>
        <taxon>Spermatophyta</taxon>
        <taxon>Magnoliopsida</taxon>
        <taxon>eudicotyledons</taxon>
        <taxon>Gunneridae</taxon>
        <taxon>Pentapetalae</taxon>
        <taxon>asterids</taxon>
        <taxon>campanulids</taxon>
        <taxon>Asterales</taxon>
        <taxon>Asteraceae</taxon>
        <taxon>Asteroideae</taxon>
        <taxon>Heliantheae alliance</taxon>
        <taxon>Tageteae</taxon>
        <taxon>Tagetes</taxon>
    </lineage>
</organism>
<accession>A0AAD8L406</accession>
<dbReference type="GO" id="GO:0000287">
    <property type="term" value="F:magnesium ion binding"/>
    <property type="evidence" value="ECO:0007669"/>
    <property type="project" value="InterPro"/>
</dbReference>
<dbReference type="InterPro" id="IPR050148">
    <property type="entry name" value="Terpene_synthase-like"/>
</dbReference>
<evidence type="ECO:0000256" key="2">
    <source>
        <dbReference type="ARBA" id="ARBA00022723"/>
    </source>
</evidence>
<dbReference type="GO" id="GO:0016102">
    <property type="term" value="P:diterpenoid biosynthetic process"/>
    <property type="evidence" value="ECO:0007669"/>
    <property type="project" value="InterPro"/>
</dbReference>
<dbReference type="Gene3D" id="1.50.10.130">
    <property type="entry name" value="Terpene synthase, N-terminal domain"/>
    <property type="match status" value="1"/>
</dbReference>
<name>A0AAD8L406_TARER</name>
<feature type="domain" description="Terpene synthase N-terminal" evidence="4">
    <location>
        <begin position="71"/>
        <end position="230"/>
    </location>
</feature>
<protein>
    <submittedName>
        <fullName evidence="6">Uncharacterized protein</fullName>
    </submittedName>
</protein>
<evidence type="ECO:0000313" key="7">
    <source>
        <dbReference type="Proteomes" id="UP001229421"/>
    </source>
</evidence>
<dbReference type="InterPro" id="IPR044814">
    <property type="entry name" value="Terpene_cyclase_plant_C1"/>
</dbReference>
<dbReference type="EMBL" id="JAUHHV010000002">
    <property type="protein sequence ID" value="KAK1432623.1"/>
    <property type="molecule type" value="Genomic_DNA"/>
</dbReference>
<sequence>MALLLYRLVFPQNFFNVCKTKLSIQPIVQVKRRQHRLICSGAKTADSPSATSKPTMWPRGFVKLLDDNFPTNLKEKMRELEKKVEALNIDFENGSLSELEVLEHVDDIEKLGLGYRFQNHIKRALDTITSRHNQINGGLHEASLRFRILRQHGYNVSQDFLKRFKDSHGGFIGSIQTDVKGLLSLYEASHLAFTEESDLHEAKLFATEHLMKLKGQEIDAQLVEQINQALEIPLYHRMLRLQARFSIDAYKKQQDANPLLLELATLDFNMVQSTLKSELKELLKWWNFVGPSHKLDKVRDPLVECFFWTVGVVFEPQYHTCRVWLAKVCTLITVLDDIFDVYGTVDELEYFKDAVNRWDVNAMEQMPVHLQLGFAALHDTMTNMSSNTSIGQREDILPILVKVWGELFEAFIVEAKWSHEKHIPTLDEYLDNGWRSISGEVILTHGYFLTNQQINKHDIQALDKYHHLMKCSSMLVRLYNDIAISSSEIESDNSINAISCYMHEKGVCENEAREYMATLIDEAWRKLIKEYVACSQELPNPFIDMAINLARISCCAYQFGDGHGTHDARAIDRVLSILIKPIAIRD</sequence>
<dbReference type="CDD" id="cd00684">
    <property type="entry name" value="Terpene_cyclase_plant_C1"/>
    <property type="match status" value="1"/>
</dbReference>
<dbReference type="InterPro" id="IPR005630">
    <property type="entry name" value="Terpene_synthase_metal-bd"/>
</dbReference>
<dbReference type="PANTHER" id="PTHR31225:SF252">
    <property type="entry name" value="TERPENE SYNTHASE 12-RELATED"/>
    <property type="match status" value="1"/>
</dbReference>
<evidence type="ECO:0000256" key="1">
    <source>
        <dbReference type="ARBA" id="ARBA00001946"/>
    </source>
</evidence>
<dbReference type="SUPFAM" id="SSF48239">
    <property type="entry name" value="Terpenoid cyclases/Protein prenyltransferases"/>
    <property type="match status" value="1"/>
</dbReference>
<dbReference type="GO" id="GO:0046246">
    <property type="term" value="P:terpene biosynthetic process"/>
    <property type="evidence" value="ECO:0007669"/>
    <property type="project" value="UniProtKB-ARBA"/>
</dbReference>
<dbReference type="InterPro" id="IPR008949">
    <property type="entry name" value="Isoprenoid_synthase_dom_sf"/>
</dbReference>
<dbReference type="InterPro" id="IPR036965">
    <property type="entry name" value="Terpene_synth_N_sf"/>
</dbReference>
<evidence type="ECO:0000256" key="3">
    <source>
        <dbReference type="ARBA" id="ARBA00022842"/>
    </source>
</evidence>
<dbReference type="AlphaFoldDB" id="A0AAD8L406"/>
<dbReference type="GO" id="GO:0010333">
    <property type="term" value="F:terpene synthase activity"/>
    <property type="evidence" value="ECO:0007669"/>
    <property type="project" value="InterPro"/>
</dbReference>
<dbReference type="SFLD" id="SFLDS00005">
    <property type="entry name" value="Isoprenoid_Synthase_Type_I"/>
    <property type="match status" value="1"/>
</dbReference>
<dbReference type="SFLD" id="SFLDG01019">
    <property type="entry name" value="Terpene_Cyclase_Like_1_C_Termi"/>
    <property type="match status" value="1"/>
</dbReference>
<dbReference type="InterPro" id="IPR001906">
    <property type="entry name" value="Terpene_synth_N"/>
</dbReference>
<feature type="domain" description="Terpene synthase metal-binding" evidence="5">
    <location>
        <begin position="293"/>
        <end position="526"/>
    </location>
</feature>
<keyword evidence="7" id="KW-1185">Reference proteome</keyword>
<dbReference type="Proteomes" id="UP001229421">
    <property type="component" value="Unassembled WGS sequence"/>
</dbReference>